<dbReference type="AlphaFoldDB" id="A0A365U9N1"/>
<evidence type="ECO:0000313" key="5">
    <source>
        <dbReference type="EMBL" id="RBI85566.1"/>
    </source>
</evidence>
<evidence type="ECO:0000313" key="6">
    <source>
        <dbReference type="Proteomes" id="UP000253370"/>
    </source>
</evidence>
<gene>
    <name evidence="5" type="ORF">DRV85_07455</name>
</gene>
<reference evidence="5 6" key="1">
    <citation type="submission" date="2018-07" db="EMBL/GenBank/DDBJ databases">
        <title>Rhodosalinus sp. strain E84T genomic sequence and assembly.</title>
        <authorList>
            <person name="Liu Z.-W."/>
            <person name="Lu D.-C."/>
        </authorList>
    </citation>
    <scope>NUCLEOTIDE SEQUENCE [LARGE SCALE GENOMIC DNA]</scope>
    <source>
        <strain evidence="5 6">E84</strain>
    </source>
</reference>
<accession>A0A365U9N1</accession>
<dbReference type="NCBIfam" id="NF002018">
    <property type="entry name" value="PRK00823.1-3"/>
    <property type="match status" value="1"/>
</dbReference>
<evidence type="ECO:0000256" key="4">
    <source>
        <dbReference type="HAMAP-Rule" id="MF_00434"/>
    </source>
</evidence>
<evidence type="ECO:0000256" key="3">
    <source>
        <dbReference type="ARBA" id="ARBA00023239"/>
    </source>
</evidence>
<organism evidence="5 6">
    <name type="scientific">Rhodosalinus halophilus</name>
    <dbReference type="NCBI Taxonomy" id="2259333"/>
    <lineage>
        <taxon>Bacteria</taxon>
        <taxon>Pseudomonadati</taxon>
        <taxon>Pseudomonadota</taxon>
        <taxon>Alphaproteobacteria</taxon>
        <taxon>Rhodobacterales</taxon>
        <taxon>Paracoccaceae</taxon>
        <taxon>Rhodosalinus</taxon>
    </lineage>
</organism>
<protein>
    <recommendedName>
        <fullName evidence="4">Putative pterin-4-alpha-carbinolamine dehydratase</fullName>
        <shortName evidence="4">PHS</shortName>
        <ecNumber evidence="4">4.2.1.96</ecNumber>
    </recommendedName>
    <alternativeName>
        <fullName evidence="4">4-alpha-hydroxy-tetrahydropterin dehydratase</fullName>
    </alternativeName>
    <alternativeName>
        <fullName evidence="4">Pterin carbinolamine dehydratase</fullName>
        <shortName evidence="4">PCD</shortName>
    </alternativeName>
</protein>
<dbReference type="PANTHER" id="PTHR12599:SF0">
    <property type="entry name" value="PTERIN-4-ALPHA-CARBINOLAMINE DEHYDRATASE"/>
    <property type="match status" value="1"/>
</dbReference>
<dbReference type="OrthoDB" id="9794987at2"/>
<comment type="caution">
    <text evidence="5">The sequence shown here is derived from an EMBL/GenBank/DDBJ whole genome shotgun (WGS) entry which is preliminary data.</text>
</comment>
<dbReference type="Proteomes" id="UP000253370">
    <property type="component" value="Unassembled WGS sequence"/>
</dbReference>
<dbReference type="Pfam" id="PF01329">
    <property type="entry name" value="Pterin_4a"/>
    <property type="match status" value="1"/>
</dbReference>
<dbReference type="EMBL" id="QNTQ01000006">
    <property type="protein sequence ID" value="RBI85566.1"/>
    <property type="molecule type" value="Genomic_DNA"/>
</dbReference>
<dbReference type="CDD" id="cd00914">
    <property type="entry name" value="PCD_DCoH_subfamily_b"/>
    <property type="match status" value="1"/>
</dbReference>
<dbReference type="GO" id="GO:0008124">
    <property type="term" value="F:4-alpha-hydroxytetrahydrobiopterin dehydratase activity"/>
    <property type="evidence" value="ECO:0007669"/>
    <property type="project" value="UniProtKB-UniRule"/>
</dbReference>
<keyword evidence="6" id="KW-1185">Reference proteome</keyword>
<evidence type="ECO:0000256" key="2">
    <source>
        <dbReference type="ARBA" id="ARBA00006472"/>
    </source>
</evidence>
<dbReference type="PANTHER" id="PTHR12599">
    <property type="entry name" value="PTERIN-4-ALPHA-CARBINOLAMINE DEHYDRATASE"/>
    <property type="match status" value="1"/>
</dbReference>
<dbReference type="Gene3D" id="3.30.1360.20">
    <property type="entry name" value="Transcriptional coactivator/pterin dehydratase"/>
    <property type="match status" value="1"/>
</dbReference>
<dbReference type="GO" id="GO:0006729">
    <property type="term" value="P:tetrahydrobiopterin biosynthetic process"/>
    <property type="evidence" value="ECO:0007669"/>
    <property type="project" value="InterPro"/>
</dbReference>
<keyword evidence="3 4" id="KW-0456">Lyase</keyword>
<evidence type="ECO:0000256" key="1">
    <source>
        <dbReference type="ARBA" id="ARBA00001554"/>
    </source>
</evidence>
<dbReference type="InterPro" id="IPR036428">
    <property type="entry name" value="PCD_sf"/>
</dbReference>
<proteinExistence type="inferred from homology"/>
<dbReference type="RefSeq" id="WP_113288824.1">
    <property type="nucleotide sequence ID" value="NZ_QNTQ01000006.1"/>
</dbReference>
<dbReference type="EC" id="4.2.1.96" evidence="4"/>
<comment type="catalytic activity">
    <reaction evidence="1 4">
        <text>(4aS,6R)-4a-hydroxy-L-erythro-5,6,7,8-tetrahydrobiopterin = (6R)-L-erythro-6,7-dihydrobiopterin + H2O</text>
        <dbReference type="Rhea" id="RHEA:11920"/>
        <dbReference type="ChEBI" id="CHEBI:15377"/>
        <dbReference type="ChEBI" id="CHEBI:15642"/>
        <dbReference type="ChEBI" id="CHEBI:43120"/>
        <dbReference type="EC" id="4.2.1.96"/>
    </reaction>
</comment>
<dbReference type="InterPro" id="IPR001533">
    <property type="entry name" value="Pterin_deHydtase"/>
</dbReference>
<comment type="similarity">
    <text evidence="2 4">Belongs to the pterin-4-alpha-carbinolamine dehydratase family.</text>
</comment>
<sequence>MTELLSDTGRETMLAPLFEAGWKMVEGRDAITKTYEFANFVEAFGFMTRAALWAEKWDHHPEWFNVYKTVEVTLSTHDVGGLSSLDAKLARKMDQLAG</sequence>
<dbReference type="SUPFAM" id="SSF55248">
    <property type="entry name" value="PCD-like"/>
    <property type="match status" value="1"/>
</dbReference>
<name>A0A365U9N1_9RHOB</name>
<dbReference type="HAMAP" id="MF_00434">
    <property type="entry name" value="Pterin_4_alpha"/>
    <property type="match status" value="1"/>
</dbReference>